<keyword evidence="3" id="KW-1185">Reference proteome</keyword>
<dbReference type="InterPro" id="IPR019282">
    <property type="entry name" value="Glycoamylase-like_cons_dom"/>
</dbReference>
<organism evidence="2 3">
    <name type="scientific">Methylogaea oryzae</name>
    <dbReference type="NCBI Taxonomy" id="1295382"/>
    <lineage>
        <taxon>Bacteria</taxon>
        <taxon>Pseudomonadati</taxon>
        <taxon>Pseudomonadota</taxon>
        <taxon>Gammaproteobacteria</taxon>
        <taxon>Methylococcales</taxon>
        <taxon>Methylococcaceae</taxon>
        <taxon>Methylogaea</taxon>
    </lineage>
</organism>
<sequence>MLTVGLLALATHPAVVVADHMGPPPRPIKDNWQLEVGGKDLQARLKERLVGWPTTALVKGSELPKDGQAFLQRVAADTWRGLAALTDKENGLPLDTVNFSDASVDPSRSLVGDYTSPTNIGMRFVSLGAAMDLKLIDRRQALAAAEKIVSTLERLERHEGFFYNYYDTTTLERSSHFVSFVDSAWLTAGLMAARQTFPELAQRCSQLIDQGNYRFFYDENLRHMRQGYEADHKHLTDQHYGVMFTEARLGSLLAIGKGDVPAEHWFAMHRTLPEDHTWQAQTPIGRHPKNFDGLETRGGRYRYKDWEFVPSWGGSMFEALMPRLVVDEGKLAPNSLGRNGAIHTEIQRRYALEELKYPVWGMSPSATPGGPYHEYGAKMLGVSGYQPGVVTPHAAALALLTEPKQATANLMELARRYPVYGEYGFYDAVDPNTGKVAYQQLTLDQSMMFLAIANHLSGGKVHKRFTSDPIMQKVLPLIRKENFFD</sequence>
<name>A0A8D5ANE1_9GAMM</name>
<dbReference type="KEGG" id="moz:MoryE10_26060"/>
<evidence type="ECO:0000313" key="2">
    <source>
        <dbReference type="EMBL" id="BBL72000.1"/>
    </source>
</evidence>
<feature type="domain" description="Glycoamylase-like" evidence="1">
    <location>
        <begin position="300"/>
        <end position="466"/>
    </location>
</feature>
<dbReference type="Pfam" id="PF10091">
    <property type="entry name" value="Glycoamylase"/>
    <property type="match status" value="1"/>
</dbReference>
<evidence type="ECO:0000313" key="3">
    <source>
        <dbReference type="Proteomes" id="UP000824988"/>
    </source>
</evidence>
<protein>
    <recommendedName>
        <fullName evidence="1">Glycoamylase-like domain-containing protein</fullName>
    </recommendedName>
</protein>
<evidence type="ECO:0000259" key="1">
    <source>
        <dbReference type="Pfam" id="PF10091"/>
    </source>
</evidence>
<dbReference type="Gene3D" id="1.50.10.140">
    <property type="match status" value="1"/>
</dbReference>
<reference evidence="2" key="1">
    <citation type="submission" date="2019-06" db="EMBL/GenBank/DDBJ databases">
        <title>Complete genome sequence of Methylogaea oryzae strain JCM16910.</title>
        <authorList>
            <person name="Asakawa S."/>
        </authorList>
    </citation>
    <scope>NUCLEOTIDE SEQUENCE</scope>
    <source>
        <strain evidence="2">E10</strain>
    </source>
</reference>
<dbReference type="AlphaFoldDB" id="A0A8D5ANE1"/>
<proteinExistence type="predicted"/>
<gene>
    <name evidence="2" type="ORF">MoryE10_26060</name>
</gene>
<accession>A0A8D5ANE1</accession>
<dbReference type="EMBL" id="AP019782">
    <property type="protein sequence ID" value="BBL72000.1"/>
    <property type="molecule type" value="Genomic_DNA"/>
</dbReference>
<dbReference type="Proteomes" id="UP000824988">
    <property type="component" value="Chromosome"/>
</dbReference>